<dbReference type="InterPro" id="IPR050864">
    <property type="entry name" value="Bacterial_PTS_Sugar_Transport"/>
</dbReference>
<evidence type="ECO:0000256" key="11">
    <source>
        <dbReference type="ARBA" id="ARBA00022777"/>
    </source>
</evidence>
<dbReference type="GO" id="GO:0022877">
    <property type="term" value="F:protein-N(PI)-phosphohistidine-fructose phosphotransferase system transporter activity"/>
    <property type="evidence" value="ECO:0007669"/>
    <property type="project" value="InterPro"/>
</dbReference>
<evidence type="ECO:0000313" key="17">
    <source>
        <dbReference type="EMBL" id="GEN25297.1"/>
    </source>
</evidence>
<dbReference type="Proteomes" id="UP000321726">
    <property type="component" value="Unassembled WGS sequence"/>
</dbReference>
<evidence type="ECO:0000259" key="16">
    <source>
        <dbReference type="PROSITE" id="PS51104"/>
    </source>
</evidence>
<dbReference type="InterPro" id="IPR003352">
    <property type="entry name" value="PTS_EIIC"/>
</dbReference>
<dbReference type="NCBIfam" id="TIGR00829">
    <property type="entry name" value="FRU"/>
    <property type="match status" value="1"/>
</dbReference>
<dbReference type="InterPro" id="IPR003501">
    <property type="entry name" value="PTS_EIIB_2/3"/>
</dbReference>
<dbReference type="NCBIfam" id="NF007984">
    <property type="entry name" value="PRK10712.1"/>
    <property type="match status" value="1"/>
</dbReference>
<evidence type="ECO:0000256" key="8">
    <source>
        <dbReference type="ARBA" id="ARBA00022679"/>
    </source>
</evidence>
<dbReference type="PROSITE" id="PS51104">
    <property type="entry name" value="PTS_EIIC_TYPE_2"/>
    <property type="match status" value="1"/>
</dbReference>
<sequence length="594" mass="61176">MSICTSTRMNVILIATCPSGMATSYLVAERLRPAAQALDWQMDLEVHSSLERLAPVSAEAIANADLIIAVGGSLPDPQRFSGKRLYRGSVHQALPQPEAFLRQAERDASVFTPLGDVPASTSSLEASHSAAQRIVAVTACPTGVAHTFMAAEALAEAGRALGHQVRVETQGSVGAQDQLTDDEIANADLVILACDIEVDAARFAGKRIYRTSTGNALKKSRQTIEAALGEAELESAESGAAKGNEGARSFKEKGIYKHLLTGVSFMLPMVVAGGLLIALSFVFGIEAFREEGTLAAALMQIGGGTAFALMVPVLAGYIAYSIADRPGIAPGMIGGMLAANLGAGFIGGIIAGFLAGYVARALTRHVRLPSSVESLKPILIIPLISSLVTGLVMIYLVGEPVAGILGKLTAFLASMGSTNAVLLGILLGAMMCFDLGGPVNKAAYTFGVGLLASETYAPMAAIMAAGMVPAIGMGIATFVARSKFAQAEREAGKASFILGLCFITEGAIPFAARDPLRVIPAAMIGGAITGAISMLVGAKLMAPHGGVFVLLIPNAITPVVGYLIAILAGSLVTGVGYAMLKRRDAESMAAMQGG</sequence>
<feature type="transmembrane region" description="Helical" evidence="14">
    <location>
        <begin position="259"/>
        <end position="285"/>
    </location>
</feature>
<evidence type="ECO:0000256" key="2">
    <source>
        <dbReference type="ARBA" id="ARBA00004429"/>
    </source>
</evidence>
<comment type="catalytic activity">
    <reaction evidence="1">
        <text>D-fructose(out) + N(pros)-phospho-L-histidyl-[protein] = D-fructose 1-phosphate(in) + L-histidyl-[protein]</text>
        <dbReference type="Rhea" id="RHEA:49252"/>
        <dbReference type="Rhea" id="RHEA-COMP:9745"/>
        <dbReference type="Rhea" id="RHEA-COMP:9746"/>
        <dbReference type="ChEBI" id="CHEBI:29979"/>
        <dbReference type="ChEBI" id="CHEBI:37721"/>
        <dbReference type="ChEBI" id="CHEBI:58674"/>
        <dbReference type="ChEBI" id="CHEBI:64837"/>
        <dbReference type="EC" id="2.7.1.202"/>
    </reaction>
</comment>
<dbReference type="Gene3D" id="3.40.50.2300">
    <property type="match status" value="2"/>
</dbReference>
<dbReference type="EMBL" id="BJXU01000137">
    <property type="protein sequence ID" value="GEN25297.1"/>
    <property type="molecule type" value="Genomic_DNA"/>
</dbReference>
<feature type="transmembrane region" description="Helical" evidence="14">
    <location>
        <begin position="518"/>
        <end position="538"/>
    </location>
</feature>
<dbReference type="InterPro" id="IPR036095">
    <property type="entry name" value="PTS_EIIB-like_sf"/>
</dbReference>
<dbReference type="InterPro" id="IPR006327">
    <property type="entry name" value="PTS_IIC_fruc"/>
</dbReference>
<evidence type="ECO:0000313" key="20">
    <source>
        <dbReference type="Proteomes" id="UP000321726"/>
    </source>
</evidence>
<dbReference type="GO" id="GO:0005351">
    <property type="term" value="F:carbohydrate:proton symporter activity"/>
    <property type="evidence" value="ECO:0007669"/>
    <property type="project" value="InterPro"/>
</dbReference>
<dbReference type="SUPFAM" id="SSF52794">
    <property type="entry name" value="PTS system IIB component-like"/>
    <property type="match status" value="2"/>
</dbReference>
<evidence type="ECO:0000313" key="19">
    <source>
        <dbReference type="Proteomes" id="UP000184123"/>
    </source>
</evidence>
<evidence type="ECO:0000256" key="13">
    <source>
        <dbReference type="ARBA" id="ARBA00023136"/>
    </source>
</evidence>
<evidence type="ECO:0000256" key="9">
    <source>
        <dbReference type="ARBA" id="ARBA00022683"/>
    </source>
</evidence>
<keyword evidence="8" id="KW-0808">Transferase</keyword>
<dbReference type="STRING" id="44933.SAMN05660971_03879"/>
<evidence type="ECO:0000256" key="1">
    <source>
        <dbReference type="ARBA" id="ARBA00001401"/>
    </source>
</evidence>
<dbReference type="Pfam" id="PF02378">
    <property type="entry name" value="PTS_EIIC"/>
    <property type="match status" value="1"/>
</dbReference>
<dbReference type="FunFam" id="3.40.50.2300:FF:000014">
    <property type="entry name" value="PTS system fructose-like transporter subunit IIB"/>
    <property type="match status" value="1"/>
</dbReference>
<dbReference type="Proteomes" id="UP000184123">
    <property type="component" value="Unassembled WGS sequence"/>
</dbReference>
<gene>
    <name evidence="17" type="primary">fruA</name>
    <name evidence="17" type="ORF">HCU01_32460</name>
    <name evidence="18" type="ORF">SAMN05660971_03879</name>
</gene>
<dbReference type="InterPro" id="IPR013014">
    <property type="entry name" value="PTS_EIIC_2"/>
</dbReference>
<dbReference type="InterPro" id="IPR003353">
    <property type="entry name" value="PTS_IIB_fruc"/>
</dbReference>
<reference evidence="18 19" key="1">
    <citation type="submission" date="2016-11" db="EMBL/GenBank/DDBJ databases">
        <authorList>
            <person name="Jaros S."/>
            <person name="Januszkiewicz K."/>
            <person name="Wedrychowicz H."/>
        </authorList>
    </citation>
    <scope>NUCLEOTIDE SEQUENCE [LARGE SCALE GENOMIC DNA]</scope>
    <source>
        <strain evidence="18 19">DSM 4740</strain>
    </source>
</reference>
<dbReference type="Pfam" id="PF25554">
    <property type="entry name" value="PTS_EIIB_BC_N"/>
    <property type="match status" value="1"/>
</dbReference>
<feature type="transmembrane region" description="Helical" evidence="14">
    <location>
        <begin position="332"/>
        <end position="358"/>
    </location>
</feature>
<feature type="transmembrane region" description="Helical" evidence="14">
    <location>
        <begin position="378"/>
        <end position="398"/>
    </location>
</feature>
<dbReference type="EC" id="2.7.1.202" evidence="3"/>
<dbReference type="GO" id="GO:0016301">
    <property type="term" value="F:kinase activity"/>
    <property type="evidence" value="ECO:0007669"/>
    <property type="project" value="UniProtKB-KW"/>
</dbReference>
<evidence type="ECO:0000313" key="18">
    <source>
        <dbReference type="EMBL" id="SHM79347.1"/>
    </source>
</evidence>
<keyword evidence="6" id="KW-0597">Phosphoprotein</keyword>
<keyword evidence="12 14" id="KW-1133">Transmembrane helix</keyword>
<feature type="transmembrane region" description="Helical" evidence="14">
    <location>
        <begin position="297"/>
        <end position="320"/>
    </location>
</feature>
<evidence type="ECO:0000256" key="3">
    <source>
        <dbReference type="ARBA" id="ARBA00012799"/>
    </source>
</evidence>
<dbReference type="GO" id="GO:0090563">
    <property type="term" value="F:protein-phosphocysteine-sugar phosphotransferase activity"/>
    <property type="evidence" value="ECO:0007669"/>
    <property type="project" value="TreeGrafter"/>
</dbReference>
<dbReference type="NCBIfam" id="TIGR01427">
    <property type="entry name" value="PTS_IIC_fructo"/>
    <property type="match status" value="1"/>
</dbReference>
<evidence type="ECO:0000256" key="6">
    <source>
        <dbReference type="ARBA" id="ARBA00022553"/>
    </source>
</evidence>
<dbReference type="GO" id="GO:0005886">
    <property type="term" value="C:plasma membrane"/>
    <property type="evidence" value="ECO:0007669"/>
    <property type="project" value="UniProtKB-SubCell"/>
</dbReference>
<dbReference type="PROSITE" id="PS51099">
    <property type="entry name" value="PTS_EIIB_TYPE_2"/>
    <property type="match status" value="1"/>
</dbReference>
<feature type="transmembrane region" description="Helical" evidence="14">
    <location>
        <begin position="559"/>
        <end position="580"/>
    </location>
</feature>
<keyword evidence="13 14" id="KW-0472">Membrane</keyword>
<accession>A0A1M7LM97</accession>
<protein>
    <recommendedName>
        <fullName evidence="3">protein-N(pi)-phosphohistidine--D-fructose phosphotransferase</fullName>
        <ecNumber evidence="3">2.7.1.202</ecNumber>
    </recommendedName>
</protein>
<feature type="transmembrane region" description="Helical" evidence="14">
    <location>
        <begin position="456"/>
        <end position="479"/>
    </location>
</feature>
<dbReference type="PANTHER" id="PTHR30505">
    <property type="entry name" value="FRUCTOSE-LIKE PERMEASE"/>
    <property type="match status" value="1"/>
</dbReference>
<feature type="domain" description="PTS EIIB type-2" evidence="15">
    <location>
        <begin position="134"/>
        <end position="229"/>
    </location>
</feature>
<dbReference type="Pfam" id="PF02302">
    <property type="entry name" value="PTS_IIB"/>
    <property type="match status" value="1"/>
</dbReference>
<keyword evidence="10 14" id="KW-0812">Transmembrane</keyword>
<keyword evidence="4" id="KW-0813">Transport</keyword>
<proteinExistence type="predicted"/>
<evidence type="ECO:0000256" key="5">
    <source>
        <dbReference type="ARBA" id="ARBA00022475"/>
    </source>
</evidence>
<evidence type="ECO:0000256" key="10">
    <source>
        <dbReference type="ARBA" id="ARBA00022692"/>
    </source>
</evidence>
<keyword evidence="20" id="KW-1185">Reference proteome</keyword>
<dbReference type="PANTHER" id="PTHR30505:SF0">
    <property type="entry name" value="FRUCTOSE-LIKE PTS SYSTEM EIIBC COMPONENT-RELATED"/>
    <property type="match status" value="1"/>
</dbReference>
<keyword evidence="7" id="KW-0762">Sugar transport</keyword>
<evidence type="ECO:0000256" key="7">
    <source>
        <dbReference type="ARBA" id="ARBA00022597"/>
    </source>
</evidence>
<evidence type="ECO:0000256" key="4">
    <source>
        <dbReference type="ARBA" id="ARBA00022448"/>
    </source>
</evidence>
<evidence type="ECO:0000256" key="14">
    <source>
        <dbReference type="SAM" id="Phobius"/>
    </source>
</evidence>
<organism evidence="18 19">
    <name type="scientific">Halomonas cupida</name>
    <dbReference type="NCBI Taxonomy" id="44933"/>
    <lineage>
        <taxon>Bacteria</taxon>
        <taxon>Pseudomonadati</taxon>
        <taxon>Pseudomonadota</taxon>
        <taxon>Gammaproteobacteria</taxon>
        <taxon>Oceanospirillales</taxon>
        <taxon>Halomonadaceae</taxon>
        <taxon>Halomonas</taxon>
    </lineage>
</organism>
<dbReference type="GO" id="GO:0009401">
    <property type="term" value="P:phosphoenolpyruvate-dependent sugar phosphotransferase system"/>
    <property type="evidence" value="ECO:0007669"/>
    <property type="project" value="UniProtKB-KW"/>
</dbReference>
<dbReference type="NCBIfam" id="NF007783">
    <property type="entry name" value="PRK10474.1"/>
    <property type="match status" value="2"/>
</dbReference>
<keyword evidence="9" id="KW-0598">Phosphotransferase system</keyword>
<keyword evidence="11" id="KW-0418">Kinase</keyword>
<dbReference type="AlphaFoldDB" id="A0A1M7LM97"/>
<dbReference type="EMBL" id="FRCA01000013">
    <property type="protein sequence ID" value="SHM79347.1"/>
    <property type="molecule type" value="Genomic_DNA"/>
</dbReference>
<comment type="subcellular location">
    <subcellularLocation>
        <location evidence="2">Cell inner membrane</location>
        <topology evidence="2">Multi-pass membrane protein</topology>
    </subcellularLocation>
</comment>
<reference evidence="17 20" key="2">
    <citation type="submission" date="2019-07" db="EMBL/GenBank/DDBJ databases">
        <title>Whole genome shotgun sequence of Halomonas cupida NBRC 102219.</title>
        <authorList>
            <person name="Hosoyama A."/>
            <person name="Uohara A."/>
            <person name="Ohji S."/>
            <person name="Ichikawa N."/>
        </authorList>
    </citation>
    <scope>NUCLEOTIDE SEQUENCE [LARGE SCALE GENOMIC DNA]</scope>
    <source>
        <strain evidence="17 20">NBRC 102219</strain>
    </source>
</reference>
<dbReference type="InterPro" id="IPR013011">
    <property type="entry name" value="PTS_EIIB_2"/>
</dbReference>
<name>A0A1M7LM97_9GAMM</name>
<feature type="transmembrane region" description="Helical" evidence="14">
    <location>
        <begin position="410"/>
        <end position="436"/>
    </location>
</feature>
<evidence type="ECO:0000259" key="15">
    <source>
        <dbReference type="PROSITE" id="PS51099"/>
    </source>
</evidence>
<keyword evidence="5" id="KW-1003">Cell membrane</keyword>
<dbReference type="CDD" id="cd05569">
    <property type="entry name" value="PTS_IIB_fructose"/>
    <property type="match status" value="2"/>
</dbReference>
<evidence type="ECO:0000256" key="12">
    <source>
        <dbReference type="ARBA" id="ARBA00022989"/>
    </source>
</evidence>
<feature type="domain" description="PTS EIIC type-2" evidence="16">
    <location>
        <begin position="255"/>
        <end position="590"/>
    </location>
</feature>